<evidence type="ECO:0000313" key="3">
    <source>
        <dbReference type="EMBL" id="MFC5823217.1"/>
    </source>
</evidence>
<reference evidence="4" key="1">
    <citation type="journal article" date="2019" name="Int. J. Syst. Evol. Microbiol.">
        <title>The Global Catalogue of Microorganisms (GCM) 10K type strain sequencing project: providing services to taxonomists for standard genome sequencing and annotation.</title>
        <authorList>
            <consortium name="The Broad Institute Genomics Platform"/>
            <consortium name="The Broad Institute Genome Sequencing Center for Infectious Disease"/>
            <person name="Wu L."/>
            <person name="Ma J."/>
        </authorList>
    </citation>
    <scope>NUCLEOTIDE SEQUENCE [LARGE SCALE GENOMIC DNA]</scope>
    <source>
        <strain evidence="4">CCUG 53903</strain>
    </source>
</reference>
<gene>
    <name evidence="3" type="primary">yidD</name>
    <name evidence="3" type="ORF">ACFPZ3_05050</name>
</gene>
<dbReference type="HAMAP" id="MF_00386">
    <property type="entry name" value="UPF0161_YidD"/>
    <property type="match status" value="1"/>
</dbReference>
<comment type="similarity">
    <text evidence="1">Belongs to the UPF0161 family.</text>
</comment>
<keyword evidence="4" id="KW-1185">Reference proteome</keyword>
<dbReference type="NCBIfam" id="TIGR00278">
    <property type="entry name" value="membrane protein insertion efficiency factor YidD"/>
    <property type="match status" value="1"/>
</dbReference>
<evidence type="ECO:0000313" key="4">
    <source>
        <dbReference type="Proteomes" id="UP001596058"/>
    </source>
</evidence>
<dbReference type="EMBL" id="JBHSPA010000006">
    <property type="protein sequence ID" value="MFC5823217.1"/>
    <property type="molecule type" value="Genomic_DNA"/>
</dbReference>
<keyword evidence="1" id="KW-1003">Cell membrane</keyword>
<dbReference type="SMART" id="SM01234">
    <property type="entry name" value="Haemolytic"/>
    <property type="match status" value="1"/>
</dbReference>
<accession>A0ABW1CCQ6</accession>
<name>A0ABW1CCQ6_9ACTN</name>
<protein>
    <recommendedName>
        <fullName evidence="1">Putative membrane protein insertion efficiency factor</fullName>
    </recommendedName>
</protein>
<comment type="subcellular location">
    <subcellularLocation>
        <location evidence="1">Cell membrane</location>
        <topology evidence="1">Peripheral membrane protein</topology>
        <orientation evidence="1">Cytoplasmic side</orientation>
    </subcellularLocation>
</comment>
<evidence type="ECO:0000256" key="2">
    <source>
        <dbReference type="SAM" id="MobiDB-lite"/>
    </source>
</evidence>
<evidence type="ECO:0000256" key="1">
    <source>
        <dbReference type="HAMAP-Rule" id="MF_00386"/>
    </source>
</evidence>
<proteinExistence type="inferred from homology"/>
<sequence length="93" mass="10287">MTEQPQGVVPSLAARALIIPIRFYRAFIGPMLGPRCRFYPSCSAYGLEAIAVHGALRGTWLTVRRIGRCHPFHPGGIDPVPPRPVRSHETQGR</sequence>
<organism evidence="3 4">
    <name type="scientific">Nonomuraea insulae</name>
    <dbReference type="NCBI Taxonomy" id="1616787"/>
    <lineage>
        <taxon>Bacteria</taxon>
        <taxon>Bacillati</taxon>
        <taxon>Actinomycetota</taxon>
        <taxon>Actinomycetes</taxon>
        <taxon>Streptosporangiales</taxon>
        <taxon>Streptosporangiaceae</taxon>
        <taxon>Nonomuraea</taxon>
    </lineage>
</organism>
<dbReference type="Pfam" id="PF01809">
    <property type="entry name" value="YidD"/>
    <property type="match status" value="1"/>
</dbReference>
<dbReference type="Proteomes" id="UP001596058">
    <property type="component" value="Unassembled WGS sequence"/>
</dbReference>
<comment type="caution">
    <text evidence="3">The sequence shown here is derived from an EMBL/GenBank/DDBJ whole genome shotgun (WGS) entry which is preliminary data.</text>
</comment>
<dbReference type="PANTHER" id="PTHR33383:SF1">
    <property type="entry name" value="MEMBRANE PROTEIN INSERTION EFFICIENCY FACTOR-RELATED"/>
    <property type="match status" value="1"/>
</dbReference>
<feature type="region of interest" description="Disordered" evidence="2">
    <location>
        <begin position="74"/>
        <end position="93"/>
    </location>
</feature>
<dbReference type="InterPro" id="IPR002696">
    <property type="entry name" value="Membr_insert_effic_factor_YidD"/>
</dbReference>
<comment type="function">
    <text evidence="1">Could be involved in insertion of integral membrane proteins into the membrane.</text>
</comment>
<keyword evidence="1" id="KW-0472">Membrane</keyword>
<dbReference type="PANTHER" id="PTHR33383">
    <property type="entry name" value="MEMBRANE PROTEIN INSERTION EFFICIENCY FACTOR-RELATED"/>
    <property type="match status" value="1"/>
</dbReference>
<dbReference type="RefSeq" id="WP_358114806.1">
    <property type="nucleotide sequence ID" value="NZ_JBHSPA010000006.1"/>
</dbReference>